<dbReference type="PROSITE" id="PS50949">
    <property type="entry name" value="HTH_GNTR"/>
    <property type="match status" value="1"/>
</dbReference>
<dbReference type="SUPFAM" id="SSF46785">
    <property type="entry name" value="Winged helix' DNA-binding domain"/>
    <property type="match status" value="1"/>
</dbReference>
<keyword evidence="1" id="KW-0805">Transcription regulation</keyword>
<keyword evidence="6" id="KW-1185">Reference proteome</keyword>
<protein>
    <submittedName>
        <fullName evidence="5">GntR family transcriptional regulator</fullName>
    </submittedName>
</protein>
<name>A0ABP8QHA5_9ACTN</name>
<dbReference type="EMBL" id="BAABHF010000026">
    <property type="protein sequence ID" value="GAA4501870.1"/>
    <property type="molecule type" value="Genomic_DNA"/>
</dbReference>
<keyword evidence="3" id="KW-0804">Transcription</keyword>
<dbReference type="SUPFAM" id="SSF48008">
    <property type="entry name" value="GntR ligand-binding domain-like"/>
    <property type="match status" value="1"/>
</dbReference>
<dbReference type="InterPro" id="IPR036390">
    <property type="entry name" value="WH_DNA-bd_sf"/>
</dbReference>
<dbReference type="Pfam" id="PF00392">
    <property type="entry name" value="GntR"/>
    <property type="match status" value="1"/>
</dbReference>
<dbReference type="InterPro" id="IPR036388">
    <property type="entry name" value="WH-like_DNA-bd_sf"/>
</dbReference>
<reference evidence="6" key="1">
    <citation type="journal article" date="2019" name="Int. J. Syst. Evol. Microbiol.">
        <title>The Global Catalogue of Microorganisms (GCM) 10K type strain sequencing project: providing services to taxonomists for standard genome sequencing and annotation.</title>
        <authorList>
            <consortium name="The Broad Institute Genomics Platform"/>
            <consortium name="The Broad Institute Genome Sequencing Center for Infectious Disease"/>
            <person name="Wu L."/>
            <person name="Ma J."/>
        </authorList>
    </citation>
    <scope>NUCLEOTIDE SEQUENCE [LARGE SCALE GENOMIC DNA]</scope>
    <source>
        <strain evidence="6">JCM 17933</strain>
    </source>
</reference>
<evidence type="ECO:0000259" key="4">
    <source>
        <dbReference type="PROSITE" id="PS50949"/>
    </source>
</evidence>
<gene>
    <name evidence="5" type="ORF">GCM10023191_052560</name>
</gene>
<dbReference type="Gene3D" id="1.10.10.10">
    <property type="entry name" value="Winged helix-like DNA-binding domain superfamily/Winged helix DNA-binding domain"/>
    <property type="match status" value="1"/>
</dbReference>
<dbReference type="SMART" id="SM00895">
    <property type="entry name" value="FCD"/>
    <property type="match status" value="1"/>
</dbReference>
<evidence type="ECO:0000313" key="6">
    <source>
        <dbReference type="Proteomes" id="UP001500503"/>
    </source>
</evidence>
<evidence type="ECO:0000256" key="1">
    <source>
        <dbReference type="ARBA" id="ARBA00023015"/>
    </source>
</evidence>
<evidence type="ECO:0000256" key="3">
    <source>
        <dbReference type="ARBA" id="ARBA00023163"/>
    </source>
</evidence>
<dbReference type="InterPro" id="IPR000524">
    <property type="entry name" value="Tscrpt_reg_HTH_GntR"/>
</dbReference>
<accession>A0ABP8QHA5</accession>
<dbReference type="InterPro" id="IPR011711">
    <property type="entry name" value="GntR_C"/>
</dbReference>
<evidence type="ECO:0000313" key="5">
    <source>
        <dbReference type="EMBL" id="GAA4501870.1"/>
    </source>
</evidence>
<dbReference type="PANTHER" id="PTHR43537">
    <property type="entry name" value="TRANSCRIPTIONAL REGULATOR, GNTR FAMILY"/>
    <property type="match status" value="1"/>
</dbReference>
<dbReference type="SMART" id="SM00345">
    <property type="entry name" value="HTH_GNTR"/>
    <property type="match status" value="1"/>
</dbReference>
<comment type="caution">
    <text evidence="5">The sequence shown here is derived from an EMBL/GenBank/DDBJ whole genome shotgun (WGS) entry which is preliminary data.</text>
</comment>
<keyword evidence="2" id="KW-0238">DNA-binding</keyword>
<sequence length="232" mass="25416">MTEAPPELNSLVRSAYEAVRQAVLERRLLPGERVTVRPFAERLGISPTPVKAALAVLEREGFLVARKHSGYFVAEMTAADMRDIYELRSAIDALAARHIARTRPAGLLDRLGELIEGQRTALTAGDVETYAELDREFHALIWRGSANRRLTAIADLLTAQLRLGHNLTTAVPGRPSASLDEHVEIVDALLSGDTAAAEQAARRHVAQVIRALEKVLPERSTLPQDASRSPRP</sequence>
<organism evidence="5 6">
    <name type="scientific">Actinoallomurus oryzae</name>
    <dbReference type="NCBI Taxonomy" id="502180"/>
    <lineage>
        <taxon>Bacteria</taxon>
        <taxon>Bacillati</taxon>
        <taxon>Actinomycetota</taxon>
        <taxon>Actinomycetes</taxon>
        <taxon>Streptosporangiales</taxon>
        <taxon>Thermomonosporaceae</taxon>
        <taxon>Actinoallomurus</taxon>
    </lineage>
</organism>
<evidence type="ECO:0000256" key="2">
    <source>
        <dbReference type="ARBA" id="ARBA00023125"/>
    </source>
</evidence>
<dbReference type="CDD" id="cd07377">
    <property type="entry name" value="WHTH_GntR"/>
    <property type="match status" value="1"/>
</dbReference>
<dbReference type="Pfam" id="PF07729">
    <property type="entry name" value="FCD"/>
    <property type="match status" value="1"/>
</dbReference>
<dbReference type="Gene3D" id="1.20.120.530">
    <property type="entry name" value="GntR ligand-binding domain-like"/>
    <property type="match status" value="1"/>
</dbReference>
<dbReference type="PANTHER" id="PTHR43537:SF24">
    <property type="entry name" value="GLUCONATE OPERON TRANSCRIPTIONAL REPRESSOR"/>
    <property type="match status" value="1"/>
</dbReference>
<proteinExistence type="predicted"/>
<dbReference type="InterPro" id="IPR008920">
    <property type="entry name" value="TF_FadR/GntR_C"/>
</dbReference>
<dbReference type="Proteomes" id="UP001500503">
    <property type="component" value="Unassembled WGS sequence"/>
</dbReference>
<dbReference type="RefSeq" id="WP_345468470.1">
    <property type="nucleotide sequence ID" value="NZ_BAABHF010000026.1"/>
</dbReference>
<feature type="domain" description="HTH gntR-type" evidence="4">
    <location>
        <begin position="9"/>
        <end position="76"/>
    </location>
</feature>